<keyword evidence="6" id="KW-0539">Nucleus</keyword>
<evidence type="ECO:0000256" key="2">
    <source>
        <dbReference type="ARBA" id="ARBA00022723"/>
    </source>
</evidence>
<evidence type="ECO:0000256" key="4">
    <source>
        <dbReference type="ARBA" id="ARBA00022771"/>
    </source>
</evidence>
<keyword evidence="3" id="KW-0677">Repeat</keyword>
<dbReference type="SUPFAM" id="SSF57667">
    <property type="entry name" value="beta-beta-alpha zinc fingers"/>
    <property type="match status" value="2"/>
</dbReference>
<reference evidence="9" key="1">
    <citation type="submission" date="2022-11" db="EMBL/GenBank/DDBJ databases">
        <title>Centuries of genome instability and evolution in soft-shell clam transmissible cancer (bioRxiv).</title>
        <authorList>
            <person name="Hart S.F.M."/>
            <person name="Yonemitsu M.A."/>
            <person name="Giersch R.M."/>
            <person name="Beal B.F."/>
            <person name="Arriagada G."/>
            <person name="Davis B.W."/>
            <person name="Ostrander E.A."/>
            <person name="Goff S.P."/>
            <person name="Metzger M.J."/>
        </authorList>
    </citation>
    <scope>NUCLEOTIDE SEQUENCE</scope>
    <source>
        <strain evidence="9">MELC-2E11</strain>
        <tissue evidence="9">Siphon/mantle</tissue>
    </source>
</reference>
<keyword evidence="5" id="KW-0862">Zinc</keyword>
<dbReference type="PANTHER" id="PTHR16515:SF49">
    <property type="entry name" value="GASTRULA ZINC FINGER PROTEIN XLCGF49.1-LIKE-RELATED"/>
    <property type="match status" value="1"/>
</dbReference>
<evidence type="ECO:0000256" key="1">
    <source>
        <dbReference type="ARBA" id="ARBA00004123"/>
    </source>
</evidence>
<protein>
    <submittedName>
        <fullName evidence="9">ZN235-like protein</fullName>
    </submittedName>
</protein>
<dbReference type="PROSITE" id="PS50157">
    <property type="entry name" value="ZINC_FINGER_C2H2_2"/>
    <property type="match status" value="2"/>
</dbReference>
<proteinExistence type="predicted"/>
<evidence type="ECO:0000256" key="7">
    <source>
        <dbReference type="PROSITE-ProRule" id="PRU00042"/>
    </source>
</evidence>
<dbReference type="Gene3D" id="3.30.160.60">
    <property type="entry name" value="Classic Zinc Finger"/>
    <property type="match status" value="2"/>
</dbReference>
<name>A0ABY7FJI7_MYAAR</name>
<evidence type="ECO:0000256" key="6">
    <source>
        <dbReference type="ARBA" id="ARBA00023242"/>
    </source>
</evidence>
<gene>
    <name evidence="9" type="ORF">MAR_015166</name>
</gene>
<keyword evidence="4 7" id="KW-0863">Zinc-finger</keyword>
<organism evidence="9 10">
    <name type="scientific">Mya arenaria</name>
    <name type="common">Soft-shell clam</name>
    <dbReference type="NCBI Taxonomy" id="6604"/>
    <lineage>
        <taxon>Eukaryota</taxon>
        <taxon>Metazoa</taxon>
        <taxon>Spiralia</taxon>
        <taxon>Lophotrochozoa</taxon>
        <taxon>Mollusca</taxon>
        <taxon>Bivalvia</taxon>
        <taxon>Autobranchia</taxon>
        <taxon>Heteroconchia</taxon>
        <taxon>Euheterodonta</taxon>
        <taxon>Imparidentia</taxon>
        <taxon>Neoheterodontei</taxon>
        <taxon>Myida</taxon>
        <taxon>Myoidea</taxon>
        <taxon>Myidae</taxon>
        <taxon>Mya</taxon>
    </lineage>
</organism>
<evidence type="ECO:0000259" key="8">
    <source>
        <dbReference type="PROSITE" id="PS50157"/>
    </source>
</evidence>
<evidence type="ECO:0000313" key="9">
    <source>
        <dbReference type="EMBL" id="WAR21192.1"/>
    </source>
</evidence>
<accession>A0ABY7FJI7</accession>
<sequence length="194" mass="22728">MLLCQQNEIYRGILEYTQARGHTSVKHVMLLYQQNIVNRGILEYTQTRSQTNVALSEQSHFQTRMRVHTGVKPYKCELCDAAFWFIVTLQNHIRKQHELKNLQTHIKIHAGEKPYKCETCDAALSTKGDLQRHFRIYTGERSYKCETCDAALSTKRSLQHVMLLSQQNYGTCRASFHRKNLNRYGRELIHVVDQ</sequence>
<dbReference type="EMBL" id="CP111023">
    <property type="protein sequence ID" value="WAR21192.1"/>
    <property type="molecule type" value="Genomic_DNA"/>
</dbReference>
<comment type="subcellular location">
    <subcellularLocation>
        <location evidence="1">Nucleus</location>
    </subcellularLocation>
</comment>
<keyword evidence="10" id="KW-1185">Reference proteome</keyword>
<dbReference type="SMART" id="SM00355">
    <property type="entry name" value="ZnF_C2H2"/>
    <property type="match status" value="2"/>
</dbReference>
<dbReference type="PANTHER" id="PTHR16515">
    <property type="entry name" value="PR DOMAIN ZINC FINGER PROTEIN"/>
    <property type="match status" value="1"/>
</dbReference>
<feature type="domain" description="C2H2-type" evidence="8">
    <location>
        <begin position="74"/>
        <end position="114"/>
    </location>
</feature>
<dbReference type="Pfam" id="PF00096">
    <property type="entry name" value="zf-C2H2"/>
    <property type="match status" value="1"/>
</dbReference>
<dbReference type="Proteomes" id="UP001164746">
    <property type="component" value="Chromosome 12"/>
</dbReference>
<dbReference type="InterPro" id="IPR036236">
    <property type="entry name" value="Znf_C2H2_sf"/>
</dbReference>
<keyword evidence="2" id="KW-0479">Metal-binding</keyword>
<dbReference type="InterPro" id="IPR050331">
    <property type="entry name" value="Zinc_finger"/>
</dbReference>
<evidence type="ECO:0000256" key="5">
    <source>
        <dbReference type="ARBA" id="ARBA00022833"/>
    </source>
</evidence>
<evidence type="ECO:0000313" key="10">
    <source>
        <dbReference type="Proteomes" id="UP001164746"/>
    </source>
</evidence>
<dbReference type="PROSITE" id="PS00028">
    <property type="entry name" value="ZINC_FINGER_C2H2_1"/>
    <property type="match status" value="1"/>
</dbReference>
<evidence type="ECO:0000256" key="3">
    <source>
        <dbReference type="ARBA" id="ARBA00022737"/>
    </source>
</evidence>
<feature type="domain" description="C2H2-type" evidence="8">
    <location>
        <begin position="115"/>
        <end position="142"/>
    </location>
</feature>
<dbReference type="InterPro" id="IPR013087">
    <property type="entry name" value="Znf_C2H2_type"/>
</dbReference>